<organism evidence="3 4">
    <name type="scientific">Ophiobolus disseminans</name>
    <dbReference type="NCBI Taxonomy" id="1469910"/>
    <lineage>
        <taxon>Eukaryota</taxon>
        <taxon>Fungi</taxon>
        <taxon>Dikarya</taxon>
        <taxon>Ascomycota</taxon>
        <taxon>Pezizomycotina</taxon>
        <taxon>Dothideomycetes</taxon>
        <taxon>Pleosporomycetidae</taxon>
        <taxon>Pleosporales</taxon>
        <taxon>Pleosporineae</taxon>
        <taxon>Phaeosphaeriaceae</taxon>
        <taxon>Ophiobolus</taxon>
    </lineage>
</organism>
<dbReference type="InterPro" id="IPR016477">
    <property type="entry name" value="Fructo-/Ketosamine-3-kinase"/>
</dbReference>
<protein>
    <recommendedName>
        <fullName evidence="1">protein-ribulosamine 3-kinase</fullName>
        <ecNumber evidence="1">2.7.1.172</ecNumber>
    </recommendedName>
</protein>
<dbReference type="EMBL" id="MU006218">
    <property type="protein sequence ID" value="KAF2831012.1"/>
    <property type="molecule type" value="Genomic_DNA"/>
</dbReference>
<proteinExistence type="predicted"/>
<dbReference type="OrthoDB" id="5772781at2759"/>
<dbReference type="PANTHER" id="PTHR12149">
    <property type="entry name" value="FRUCTOSAMINE 3 KINASE-RELATED PROTEIN"/>
    <property type="match status" value="1"/>
</dbReference>
<evidence type="ECO:0000256" key="2">
    <source>
        <dbReference type="ARBA" id="ARBA00048655"/>
    </source>
</evidence>
<dbReference type="SUPFAM" id="SSF56112">
    <property type="entry name" value="Protein kinase-like (PK-like)"/>
    <property type="match status" value="1"/>
</dbReference>
<dbReference type="GO" id="GO:0102193">
    <property type="term" value="F:protein-ribulosamine 3-kinase activity"/>
    <property type="evidence" value="ECO:0007669"/>
    <property type="project" value="UniProtKB-EC"/>
</dbReference>
<dbReference type="EC" id="2.7.1.172" evidence="1"/>
<gene>
    <name evidence="3" type="ORF">CC86DRAFT_377933</name>
</gene>
<dbReference type="Proteomes" id="UP000799424">
    <property type="component" value="Unassembled WGS sequence"/>
</dbReference>
<dbReference type="Pfam" id="PF03881">
    <property type="entry name" value="Fructosamin_kin"/>
    <property type="match status" value="2"/>
</dbReference>
<comment type="catalytic activity">
    <reaction evidence="2">
        <text>N(6)-D-ribulosyl-L-lysyl-[protein] + ATP = N(6)-(3-O-phospho-D-ribulosyl)-L-lysyl-[protein] + ADP + H(+)</text>
        <dbReference type="Rhea" id="RHEA:48432"/>
        <dbReference type="Rhea" id="RHEA-COMP:12103"/>
        <dbReference type="Rhea" id="RHEA-COMP:12104"/>
        <dbReference type="ChEBI" id="CHEBI:15378"/>
        <dbReference type="ChEBI" id="CHEBI:30616"/>
        <dbReference type="ChEBI" id="CHEBI:90418"/>
        <dbReference type="ChEBI" id="CHEBI:90420"/>
        <dbReference type="ChEBI" id="CHEBI:456216"/>
        <dbReference type="EC" id="2.7.1.172"/>
    </reaction>
    <physiologicalReaction direction="left-to-right" evidence="2">
        <dbReference type="Rhea" id="RHEA:48433"/>
    </physiologicalReaction>
</comment>
<accession>A0A6A7ACM3</accession>
<dbReference type="AlphaFoldDB" id="A0A6A7ACM3"/>
<keyword evidence="4" id="KW-1185">Reference proteome</keyword>
<reference evidence="3" key="1">
    <citation type="journal article" date="2020" name="Stud. Mycol.">
        <title>101 Dothideomycetes genomes: a test case for predicting lifestyles and emergence of pathogens.</title>
        <authorList>
            <person name="Haridas S."/>
            <person name="Albert R."/>
            <person name="Binder M."/>
            <person name="Bloem J."/>
            <person name="Labutti K."/>
            <person name="Salamov A."/>
            <person name="Andreopoulos B."/>
            <person name="Baker S."/>
            <person name="Barry K."/>
            <person name="Bills G."/>
            <person name="Bluhm B."/>
            <person name="Cannon C."/>
            <person name="Castanera R."/>
            <person name="Culley D."/>
            <person name="Daum C."/>
            <person name="Ezra D."/>
            <person name="Gonzalez J."/>
            <person name="Henrissat B."/>
            <person name="Kuo A."/>
            <person name="Liang C."/>
            <person name="Lipzen A."/>
            <person name="Lutzoni F."/>
            <person name="Magnuson J."/>
            <person name="Mondo S."/>
            <person name="Nolan M."/>
            <person name="Ohm R."/>
            <person name="Pangilinan J."/>
            <person name="Park H.-J."/>
            <person name="Ramirez L."/>
            <person name="Alfaro M."/>
            <person name="Sun H."/>
            <person name="Tritt A."/>
            <person name="Yoshinaga Y."/>
            <person name="Zwiers L.-H."/>
            <person name="Turgeon B."/>
            <person name="Goodwin S."/>
            <person name="Spatafora J."/>
            <person name="Crous P."/>
            <person name="Grigoriev I."/>
        </authorList>
    </citation>
    <scope>NUCLEOTIDE SEQUENCE</scope>
    <source>
        <strain evidence="3">CBS 113818</strain>
    </source>
</reference>
<dbReference type="InterPro" id="IPR011009">
    <property type="entry name" value="Kinase-like_dom_sf"/>
</dbReference>
<sequence>MSDLTSMPPPKKQDMLEVVVIDESVALSIGDVGKGMSHGEFEGIKALHQVVPKGVPRPVAWGTYKSNPNIHFYLCDFVDMIEDLPDVPKFCALLAKLHMNSIPLSPNGKFGFHTMTYEGTMWQDTAWLLRPLESHGRKVTPVLVNGDIWYGNIAVKAETGEPIMFDPSVYWGHNEYDLDNMKVPRYRMGRPWMREYHKHMPISAPEEDYEDRINLYEIRGHLCASTLYPDTTVYRKLVISEIRKLVEKFLDGYQGQ</sequence>
<evidence type="ECO:0000313" key="4">
    <source>
        <dbReference type="Proteomes" id="UP000799424"/>
    </source>
</evidence>
<dbReference type="PANTHER" id="PTHR12149:SF8">
    <property type="entry name" value="PROTEIN-RIBULOSAMINE 3-KINASE"/>
    <property type="match status" value="1"/>
</dbReference>
<dbReference type="Gene3D" id="3.90.1200.10">
    <property type="match status" value="1"/>
</dbReference>
<name>A0A6A7ACM3_9PLEO</name>
<evidence type="ECO:0000313" key="3">
    <source>
        <dbReference type="EMBL" id="KAF2831012.1"/>
    </source>
</evidence>
<evidence type="ECO:0000256" key="1">
    <source>
        <dbReference type="ARBA" id="ARBA00011961"/>
    </source>
</evidence>